<evidence type="ECO:0000256" key="1">
    <source>
        <dbReference type="SAM" id="MobiDB-lite"/>
    </source>
</evidence>
<sequence length="290" mass="29450">MGCGGSGGTSLPSDTTPVLQMTGAGGFNGDSSPLNATPADTDFGDLVTAYTRTSGNRKFVLWLPTSQILAGQTIAINGSSTANVLYQEGVGVGMKAWVATAGTATIAAGPDGTLTANLNVNLAAEGPPSSDAVGSLTIQGAFKKMPDPFRPGETKIDIAFSNQSGFSGSSEPFPATATVGAGSTAQHGLRIAVSTAGALARALEAQTDLHNAGESATLSAGNNHDFVVYSETSATETRAWRAVSGTIKVVYEKYHGGKLQLINAHFEPDEGTVSNMATGSFTLNGTLEKG</sequence>
<dbReference type="KEGG" id="fgi:OP10G_1174"/>
<protein>
    <submittedName>
        <fullName evidence="2">Uncharacterized protein</fullName>
    </submittedName>
</protein>
<dbReference type="HOGENOM" id="CLU_958935_0_0_0"/>
<gene>
    <name evidence="2" type="ORF">OP10G_1174</name>
</gene>
<evidence type="ECO:0000313" key="2">
    <source>
        <dbReference type="EMBL" id="AIE84542.1"/>
    </source>
</evidence>
<organism evidence="2 3">
    <name type="scientific">Fimbriimonas ginsengisoli Gsoil 348</name>
    <dbReference type="NCBI Taxonomy" id="661478"/>
    <lineage>
        <taxon>Bacteria</taxon>
        <taxon>Bacillati</taxon>
        <taxon>Armatimonadota</taxon>
        <taxon>Fimbriimonadia</taxon>
        <taxon>Fimbriimonadales</taxon>
        <taxon>Fimbriimonadaceae</taxon>
        <taxon>Fimbriimonas</taxon>
    </lineage>
</organism>
<keyword evidence="3" id="KW-1185">Reference proteome</keyword>
<feature type="region of interest" description="Disordered" evidence="1">
    <location>
        <begin position="1"/>
        <end position="36"/>
    </location>
</feature>
<reference evidence="2 3" key="1">
    <citation type="journal article" date="2014" name="PLoS ONE">
        <title>The first complete genome sequence of the class fimbriimonadia in the phylum armatimonadetes.</title>
        <authorList>
            <person name="Hu Z.Y."/>
            <person name="Wang Y.Z."/>
            <person name="Im W.T."/>
            <person name="Wang S.Y."/>
            <person name="Zhao G.P."/>
            <person name="Zheng H.J."/>
            <person name="Quan Z.X."/>
        </authorList>
    </citation>
    <scope>NUCLEOTIDE SEQUENCE [LARGE SCALE GENOMIC DNA]</scope>
    <source>
        <strain evidence="2">Gsoil 348</strain>
    </source>
</reference>
<proteinExistence type="predicted"/>
<dbReference type="AlphaFoldDB" id="A0A068NMF4"/>
<dbReference type="Proteomes" id="UP000027982">
    <property type="component" value="Chromosome"/>
</dbReference>
<name>A0A068NMF4_FIMGI</name>
<accession>A0A068NMF4</accession>
<feature type="compositionally biased region" description="Polar residues" evidence="1">
    <location>
        <begin position="9"/>
        <end position="19"/>
    </location>
</feature>
<evidence type="ECO:0000313" key="3">
    <source>
        <dbReference type="Proteomes" id="UP000027982"/>
    </source>
</evidence>
<dbReference type="EMBL" id="CP007139">
    <property type="protein sequence ID" value="AIE84542.1"/>
    <property type="molecule type" value="Genomic_DNA"/>
</dbReference>